<dbReference type="Gene3D" id="3.40.50.720">
    <property type="entry name" value="NAD(P)-binding Rossmann-like Domain"/>
    <property type="match status" value="1"/>
</dbReference>
<dbReference type="Pfam" id="PF00501">
    <property type="entry name" value="AMP-binding"/>
    <property type="match status" value="1"/>
</dbReference>
<dbReference type="Proteomes" id="UP000305067">
    <property type="component" value="Unassembled WGS sequence"/>
</dbReference>
<keyword evidence="2" id="KW-0597">Phosphoprotein</keyword>
<evidence type="ECO:0000256" key="2">
    <source>
        <dbReference type="ARBA" id="ARBA00022553"/>
    </source>
</evidence>
<evidence type="ECO:0000313" key="4">
    <source>
        <dbReference type="EMBL" id="TFL00161.1"/>
    </source>
</evidence>
<dbReference type="Pfam" id="PF23562">
    <property type="entry name" value="AMP-binding_C_3"/>
    <property type="match status" value="1"/>
</dbReference>
<dbReference type="PANTHER" id="PTHR43439">
    <property type="entry name" value="PHENYLACETATE-COENZYME A LIGASE"/>
    <property type="match status" value="1"/>
</dbReference>
<keyword evidence="5" id="KW-1185">Reference proteome</keyword>
<dbReference type="GO" id="GO:0031177">
    <property type="term" value="F:phosphopantetheine binding"/>
    <property type="evidence" value="ECO:0007669"/>
    <property type="project" value="InterPro"/>
</dbReference>
<dbReference type="SUPFAM" id="SSF51735">
    <property type="entry name" value="NAD(P)-binding Rossmann-fold domains"/>
    <property type="match status" value="1"/>
</dbReference>
<dbReference type="PROSITE" id="PS00455">
    <property type="entry name" value="AMP_BINDING"/>
    <property type="match status" value="1"/>
</dbReference>
<keyword evidence="1" id="KW-0596">Phosphopantetheine</keyword>
<dbReference type="OrthoDB" id="429813at2759"/>
<dbReference type="STRING" id="1884261.A0A5C3QI57"/>
<feature type="domain" description="Polyketide synthase-like phosphopantetheine-binding" evidence="3">
    <location>
        <begin position="576"/>
        <end position="652"/>
    </location>
</feature>
<dbReference type="InterPro" id="IPR036291">
    <property type="entry name" value="NAD(P)-bd_dom_sf"/>
</dbReference>
<dbReference type="InterPro" id="IPR020806">
    <property type="entry name" value="PKS_PP-bd"/>
</dbReference>
<dbReference type="PANTHER" id="PTHR43439:SF2">
    <property type="entry name" value="ENZYME, PUTATIVE (JCVI)-RELATED"/>
    <property type="match status" value="1"/>
</dbReference>
<reference evidence="4 5" key="1">
    <citation type="journal article" date="2019" name="Nat. Ecol. Evol.">
        <title>Megaphylogeny resolves global patterns of mushroom evolution.</title>
        <authorList>
            <person name="Varga T."/>
            <person name="Krizsan K."/>
            <person name="Foldi C."/>
            <person name="Dima B."/>
            <person name="Sanchez-Garcia M."/>
            <person name="Sanchez-Ramirez S."/>
            <person name="Szollosi G.J."/>
            <person name="Szarkandi J.G."/>
            <person name="Papp V."/>
            <person name="Albert L."/>
            <person name="Andreopoulos W."/>
            <person name="Angelini C."/>
            <person name="Antonin V."/>
            <person name="Barry K.W."/>
            <person name="Bougher N.L."/>
            <person name="Buchanan P."/>
            <person name="Buyck B."/>
            <person name="Bense V."/>
            <person name="Catcheside P."/>
            <person name="Chovatia M."/>
            <person name="Cooper J."/>
            <person name="Damon W."/>
            <person name="Desjardin D."/>
            <person name="Finy P."/>
            <person name="Geml J."/>
            <person name="Haridas S."/>
            <person name="Hughes K."/>
            <person name="Justo A."/>
            <person name="Karasinski D."/>
            <person name="Kautmanova I."/>
            <person name="Kiss B."/>
            <person name="Kocsube S."/>
            <person name="Kotiranta H."/>
            <person name="LaButti K.M."/>
            <person name="Lechner B.E."/>
            <person name="Liimatainen K."/>
            <person name="Lipzen A."/>
            <person name="Lukacs Z."/>
            <person name="Mihaltcheva S."/>
            <person name="Morgado L.N."/>
            <person name="Niskanen T."/>
            <person name="Noordeloos M.E."/>
            <person name="Ohm R.A."/>
            <person name="Ortiz-Santana B."/>
            <person name="Ovrebo C."/>
            <person name="Racz N."/>
            <person name="Riley R."/>
            <person name="Savchenko A."/>
            <person name="Shiryaev A."/>
            <person name="Soop K."/>
            <person name="Spirin V."/>
            <person name="Szebenyi C."/>
            <person name="Tomsovsky M."/>
            <person name="Tulloss R.E."/>
            <person name="Uehling J."/>
            <person name="Grigoriev I.V."/>
            <person name="Vagvolgyi C."/>
            <person name="Papp T."/>
            <person name="Martin F.M."/>
            <person name="Miettinen O."/>
            <person name="Hibbett D.S."/>
            <person name="Nagy L.G."/>
        </authorList>
    </citation>
    <scope>NUCLEOTIDE SEQUENCE [LARGE SCALE GENOMIC DNA]</scope>
    <source>
        <strain evidence="4 5">CBS 309.79</strain>
    </source>
</reference>
<dbReference type="Gene3D" id="3.40.50.12780">
    <property type="entry name" value="N-terminal domain of ligase-like"/>
    <property type="match status" value="1"/>
</dbReference>
<dbReference type="InterPro" id="IPR036736">
    <property type="entry name" value="ACP-like_sf"/>
</dbReference>
<evidence type="ECO:0000313" key="5">
    <source>
        <dbReference type="Proteomes" id="UP000305067"/>
    </source>
</evidence>
<organism evidence="4 5">
    <name type="scientific">Pterulicium gracile</name>
    <dbReference type="NCBI Taxonomy" id="1884261"/>
    <lineage>
        <taxon>Eukaryota</taxon>
        <taxon>Fungi</taxon>
        <taxon>Dikarya</taxon>
        <taxon>Basidiomycota</taxon>
        <taxon>Agaricomycotina</taxon>
        <taxon>Agaricomycetes</taxon>
        <taxon>Agaricomycetidae</taxon>
        <taxon>Agaricales</taxon>
        <taxon>Pleurotineae</taxon>
        <taxon>Pterulaceae</taxon>
        <taxon>Pterulicium</taxon>
    </lineage>
</organism>
<dbReference type="AlphaFoldDB" id="A0A5C3QI57"/>
<evidence type="ECO:0000256" key="1">
    <source>
        <dbReference type="ARBA" id="ARBA00022450"/>
    </source>
</evidence>
<dbReference type="SUPFAM" id="SSF56801">
    <property type="entry name" value="Acetyl-CoA synthetase-like"/>
    <property type="match status" value="1"/>
</dbReference>
<gene>
    <name evidence="4" type="ORF">BDV98DRAFT_531779</name>
</gene>
<name>A0A5C3QI57_9AGAR</name>
<proteinExistence type="predicted"/>
<evidence type="ECO:0000259" key="3">
    <source>
        <dbReference type="SMART" id="SM00823"/>
    </source>
</evidence>
<dbReference type="InterPro" id="IPR013120">
    <property type="entry name" value="FAR_NAD-bd"/>
</dbReference>
<dbReference type="EMBL" id="ML178830">
    <property type="protein sequence ID" value="TFL00161.1"/>
    <property type="molecule type" value="Genomic_DNA"/>
</dbReference>
<dbReference type="InterPro" id="IPR000873">
    <property type="entry name" value="AMP-dep_synth/lig_dom"/>
</dbReference>
<dbReference type="InterPro" id="IPR051414">
    <property type="entry name" value="Adenylate-forming_Reductase"/>
</dbReference>
<dbReference type="Gene3D" id="1.10.1200.10">
    <property type="entry name" value="ACP-like"/>
    <property type="match status" value="1"/>
</dbReference>
<dbReference type="SMART" id="SM00823">
    <property type="entry name" value="PKS_PP"/>
    <property type="match status" value="1"/>
</dbReference>
<accession>A0A5C3QI57</accession>
<dbReference type="Pfam" id="PF07993">
    <property type="entry name" value="NAD_binding_4"/>
    <property type="match status" value="1"/>
</dbReference>
<sequence length="1072" mass="117357">MLNFPKTLATTTTTFTVPPLAEDRHTIPELYDFHLENSPEHPLFVYDNDGQRKTIRFREAVPAMHRAAHYIHSAVNEHPLPEGRPVIAILAATETIAYFSFVVGCMRAGYTVFALSPRNNPPAVTHLLEKVGATHICVSGQPALKGLCAASLAGLSKKIPVLDMPEYDTLYTGAEFVAFPKQTYDRKAPAVILHSSGSTSFPKPIIRTHEALVEPGRTPWYGDAPMTGVVFSAHALPVFHGFGVINVGIVACCGVVLSVFSPKGPMALPTPESVMASAIADDTEVMVCVPTFVEAWSRAPEGVAFLQKLKGVIYAGGPLNKDVGDRLADAGVQIHCVYATTETGVLSKYLRVNPGKTWDYLEFSPHVNPTMIPYEESDDGVVEIVVKENELLQPMVTNTTIDGVPAYATSDLLMPHPTIPGLYKIHGRADDQIMLSTGEKTNPGPLETILSQDPRIHAAVMFGRERTSNGVIVAPKPNFAFDPESDEKMVERFRNDIWPTVEKLNAFAPTHSRVFKEMILVEKPSKPFQYTAKSTVRRQLVLSEYQTEIDELYRTVEASAQEIVAPPAEWTAESSLVFVRELVGKVLNKTVGDDADVFQHGCDSLQATWIRNGAMGALQKTVNLEASRRVPSNMMYLHPTIQDLAQALLAIALSKGAPVNQEDVIAKKLAEMEAMVKKYTADFPARPSGSNTQDNGDGDVVLLTGSTGVFGSGLLHNLLASKEVKKVYAVNRKSTSSSIEERQRAALSWDHEDVLSNPEARAKLVLLETDTGDVNLGLSGDIYAQVQAEVTHIIHNAWRVDFNLSLSTFESSVRGVRNLVDLALTSTRPSPPRLLFVSSVGVFNRPTSKGLFKEVPVEDARTAIGFGYGEAKWIGEQILLTAAKETSLQPIIVRPGQITSNKAGYWKETEWFPSIVKSSKTLGVLPDLVGNVTWMPAYQASRALTEMRNSSKPVLHLVHPKGVSWSSILTHFSQNLGVPLVPYPKWLEALNHQVKSKPAAVSEVELMQQNPALRLAEHFSAVDLDEDREPLGIVRLDPSNAVEISQTLASMEPLGEQEVKQWVAGWKASGFL</sequence>
<protein>
    <submittedName>
        <fullName evidence="4">Acetyl-CoA synthetase-like protein</fullName>
    </submittedName>
</protein>
<dbReference type="InterPro" id="IPR020845">
    <property type="entry name" value="AMP-binding_CS"/>
</dbReference>
<dbReference type="InterPro" id="IPR042099">
    <property type="entry name" value="ANL_N_sf"/>
</dbReference>